<dbReference type="AlphaFoldDB" id="A0A0C3PME7"/>
<reference evidence="1 2" key="1">
    <citation type="submission" date="2014-04" db="EMBL/GenBank/DDBJ databases">
        <authorList>
            <consortium name="DOE Joint Genome Institute"/>
            <person name="Kuo A."/>
            <person name="Kohler A."/>
            <person name="Costa M.D."/>
            <person name="Nagy L.G."/>
            <person name="Floudas D."/>
            <person name="Copeland A."/>
            <person name="Barry K.W."/>
            <person name="Cichocki N."/>
            <person name="Veneault-Fourrey C."/>
            <person name="LaButti K."/>
            <person name="Lindquist E.A."/>
            <person name="Lipzen A."/>
            <person name="Lundell T."/>
            <person name="Morin E."/>
            <person name="Murat C."/>
            <person name="Sun H."/>
            <person name="Tunlid A."/>
            <person name="Henrissat B."/>
            <person name="Grigoriev I.V."/>
            <person name="Hibbett D.S."/>
            <person name="Martin F."/>
            <person name="Nordberg H.P."/>
            <person name="Cantor M.N."/>
            <person name="Hua S.X."/>
        </authorList>
    </citation>
    <scope>NUCLEOTIDE SEQUENCE [LARGE SCALE GENOMIC DNA]</scope>
    <source>
        <strain evidence="1 2">Marx 270</strain>
    </source>
</reference>
<gene>
    <name evidence="1" type="ORF">M404DRAFT_271119</name>
</gene>
<protein>
    <submittedName>
        <fullName evidence="1">Uncharacterized protein</fullName>
    </submittedName>
</protein>
<keyword evidence="2" id="KW-1185">Reference proteome</keyword>
<reference evidence="2" key="2">
    <citation type="submission" date="2015-01" db="EMBL/GenBank/DDBJ databases">
        <title>Evolutionary Origins and Diversification of the Mycorrhizal Mutualists.</title>
        <authorList>
            <consortium name="DOE Joint Genome Institute"/>
            <consortium name="Mycorrhizal Genomics Consortium"/>
            <person name="Kohler A."/>
            <person name="Kuo A."/>
            <person name="Nagy L.G."/>
            <person name="Floudas D."/>
            <person name="Copeland A."/>
            <person name="Barry K.W."/>
            <person name="Cichocki N."/>
            <person name="Veneault-Fourrey C."/>
            <person name="LaButti K."/>
            <person name="Lindquist E.A."/>
            <person name="Lipzen A."/>
            <person name="Lundell T."/>
            <person name="Morin E."/>
            <person name="Murat C."/>
            <person name="Riley R."/>
            <person name="Ohm R."/>
            <person name="Sun H."/>
            <person name="Tunlid A."/>
            <person name="Henrissat B."/>
            <person name="Grigoriev I.V."/>
            <person name="Hibbett D.S."/>
            <person name="Martin F."/>
        </authorList>
    </citation>
    <scope>NUCLEOTIDE SEQUENCE [LARGE SCALE GENOMIC DNA]</scope>
    <source>
        <strain evidence="2">Marx 270</strain>
    </source>
</reference>
<dbReference type="HOGENOM" id="CLU_2427907_0_0_1"/>
<organism evidence="1 2">
    <name type="scientific">Pisolithus tinctorius Marx 270</name>
    <dbReference type="NCBI Taxonomy" id="870435"/>
    <lineage>
        <taxon>Eukaryota</taxon>
        <taxon>Fungi</taxon>
        <taxon>Dikarya</taxon>
        <taxon>Basidiomycota</taxon>
        <taxon>Agaricomycotina</taxon>
        <taxon>Agaricomycetes</taxon>
        <taxon>Agaricomycetidae</taxon>
        <taxon>Boletales</taxon>
        <taxon>Sclerodermatineae</taxon>
        <taxon>Pisolithaceae</taxon>
        <taxon>Pisolithus</taxon>
    </lineage>
</organism>
<name>A0A0C3PME7_PISTI</name>
<dbReference type="Proteomes" id="UP000054217">
    <property type="component" value="Unassembled WGS sequence"/>
</dbReference>
<evidence type="ECO:0000313" key="2">
    <source>
        <dbReference type="Proteomes" id="UP000054217"/>
    </source>
</evidence>
<evidence type="ECO:0000313" key="1">
    <source>
        <dbReference type="EMBL" id="KIO09519.1"/>
    </source>
</evidence>
<accession>A0A0C3PME7</accession>
<dbReference type="InParanoid" id="A0A0C3PME7"/>
<proteinExistence type="predicted"/>
<sequence>MGRRQKANLESTMDTHLVVYYSPIVVRQRRHSLLYTAGPGIYHSSTVFNSSSLDEYVSSSTSSFDNSRSALQFSYSIPSRPCNLSIAHDPP</sequence>
<dbReference type="EMBL" id="KN831954">
    <property type="protein sequence ID" value="KIO09519.1"/>
    <property type="molecule type" value="Genomic_DNA"/>
</dbReference>